<feature type="signal peptide" evidence="3">
    <location>
        <begin position="1"/>
        <end position="31"/>
    </location>
</feature>
<dbReference type="Proteomes" id="UP001596455">
    <property type="component" value="Unassembled WGS sequence"/>
</dbReference>
<dbReference type="RefSeq" id="WP_382391556.1">
    <property type="nucleotide sequence ID" value="NZ_JBHTCQ010000001.1"/>
</dbReference>
<dbReference type="EMBL" id="JBHTCQ010000001">
    <property type="protein sequence ID" value="MFC7404300.1"/>
    <property type="molecule type" value="Genomic_DNA"/>
</dbReference>
<gene>
    <name evidence="5" type="ORF">ACFQQL_04195</name>
</gene>
<dbReference type="InterPro" id="IPR029050">
    <property type="entry name" value="Immunoprotect_excell_Ig-like"/>
</dbReference>
<protein>
    <submittedName>
        <fullName evidence="5">DUF4352 domain-containing protein</fullName>
    </submittedName>
</protein>
<name>A0ABW2Q483_9MICO</name>
<organism evidence="5 6">
    <name type="scientific">Georgenia alba</name>
    <dbReference type="NCBI Taxonomy" id="2233858"/>
    <lineage>
        <taxon>Bacteria</taxon>
        <taxon>Bacillati</taxon>
        <taxon>Actinomycetota</taxon>
        <taxon>Actinomycetes</taxon>
        <taxon>Micrococcales</taxon>
        <taxon>Bogoriellaceae</taxon>
        <taxon>Georgenia</taxon>
    </lineage>
</organism>
<evidence type="ECO:0000256" key="2">
    <source>
        <dbReference type="SAM" id="MobiDB-lite"/>
    </source>
</evidence>
<evidence type="ECO:0000256" key="1">
    <source>
        <dbReference type="ARBA" id="ARBA00022729"/>
    </source>
</evidence>
<feature type="compositionally biased region" description="Acidic residues" evidence="2">
    <location>
        <begin position="52"/>
        <end position="78"/>
    </location>
</feature>
<reference evidence="6" key="1">
    <citation type="journal article" date="2019" name="Int. J. Syst. Evol. Microbiol.">
        <title>The Global Catalogue of Microorganisms (GCM) 10K type strain sequencing project: providing services to taxonomists for standard genome sequencing and annotation.</title>
        <authorList>
            <consortium name="The Broad Institute Genomics Platform"/>
            <consortium name="The Broad Institute Genome Sequencing Center for Infectious Disease"/>
            <person name="Wu L."/>
            <person name="Ma J."/>
        </authorList>
    </citation>
    <scope>NUCLEOTIDE SEQUENCE [LARGE SCALE GENOMIC DNA]</scope>
    <source>
        <strain evidence="6">JCM 1490</strain>
    </source>
</reference>
<accession>A0ABW2Q483</accession>
<evidence type="ECO:0000313" key="6">
    <source>
        <dbReference type="Proteomes" id="UP001596455"/>
    </source>
</evidence>
<proteinExistence type="predicted"/>
<evidence type="ECO:0000259" key="4">
    <source>
        <dbReference type="Pfam" id="PF11611"/>
    </source>
</evidence>
<evidence type="ECO:0000313" key="5">
    <source>
        <dbReference type="EMBL" id="MFC7404300.1"/>
    </source>
</evidence>
<dbReference type="Pfam" id="PF11611">
    <property type="entry name" value="DUF4352"/>
    <property type="match status" value="1"/>
</dbReference>
<keyword evidence="1 3" id="KW-0732">Signal</keyword>
<comment type="caution">
    <text evidence="5">The sequence shown here is derived from an EMBL/GenBank/DDBJ whole genome shotgun (WGS) entry which is preliminary data.</text>
</comment>
<feature type="region of interest" description="Disordered" evidence="2">
    <location>
        <begin position="35"/>
        <end position="84"/>
    </location>
</feature>
<sequence>MTTCRRRGQGSRILPRIAATPLALVAAAALAACDGAGGGEETTSPPGPSPTEEAEPSPTEEAEPSPTEEAEPSPTEEAEASHGMGEPVEAGFLEVTVEDVETGVGDIGGTAPEGQFVVVHVTVTNVIDREPDDLSGQLHFMAADQAILDDGGAVTLGNDDLLSLREDAAVFYDPLMPTDTVEGVVIFDIPAGSTPEALLLGFTLQGVPDDVIRQMPDEELANSFTTRVNLS</sequence>
<evidence type="ECO:0000256" key="3">
    <source>
        <dbReference type="SAM" id="SignalP"/>
    </source>
</evidence>
<dbReference type="InterPro" id="IPR029051">
    <property type="entry name" value="DUF4352"/>
</dbReference>
<dbReference type="PROSITE" id="PS51257">
    <property type="entry name" value="PROKAR_LIPOPROTEIN"/>
    <property type="match status" value="1"/>
</dbReference>
<feature type="chain" id="PRO_5047462006" evidence="3">
    <location>
        <begin position="32"/>
        <end position="231"/>
    </location>
</feature>
<dbReference type="Gene3D" id="2.60.40.1240">
    <property type="match status" value="1"/>
</dbReference>
<keyword evidence="6" id="KW-1185">Reference proteome</keyword>
<feature type="domain" description="DUF4352" evidence="4">
    <location>
        <begin position="83"/>
        <end position="199"/>
    </location>
</feature>